<keyword evidence="1" id="KW-1133">Transmembrane helix</keyword>
<accession>A0A099T2Q6</accession>
<dbReference type="OrthoDB" id="136647at2157"/>
<dbReference type="InterPro" id="IPR055708">
    <property type="entry name" value="DUF7284"/>
</dbReference>
<dbReference type="AlphaFoldDB" id="A0A099T2Q6"/>
<evidence type="ECO:0000313" key="3">
    <source>
        <dbReference type="Proteomes" id="UP000029859"/>
    </source>
</evidence>
<proteinExistence type="predicted"/>
<name>A0A099T2Q6_METMT</name>
<keyword evidence="1" id="KW-0812">Transmembrane</keyword>
<sequence length="388" mass="43902">MPKTKLIEDQRAFSSTADALFFLVLISIATVIIMPSIMAERQYDAAAYTATQDFDTHLLSSVLNSNIDEFEYEITPLAITGITLPENTIINDPINTIFGRQQHHRTFADMIAEDMILTLSIEANGTTRYINPIAQEHKEQTSTAIASYLDKRIGGRYNYHLEANWEPVEDYPLKSSISVGMTPPYDAVRQSSRITLPLNTRTSRDKLFVNINDSMLEELHNSSNTTKFCAYHQAFNKTIEEAAASTAVLVTDIVFPSDYLRSLISQDQTKSTENIFISNPQDENKGTEMLMAAYILNYSTNTTYGTSYMPAELNNSIVSTIERKIIDHNQHNIATHLHNNMDPEINETVSQMVNSTNITTTKELRTVQVDQIYRKINKAYLDITLSIW</sequence>
<dbReference type="Pfam" id="PF23955">
    <property type="entry name" value="DUF7284"/>
    <property type="match status" value="1"/>
</dbReference>
<dbReference type="RefSeq" id="WP_048193804.1">
    <property type="nucleotide sequence ID" value="NZ_CAAGSM010000006.1"/>
</dbReference>
<keyword evidence="3" id="KW-1185">Reference proteome</keyword>
<dbReference type="EMBL" id="JRHO01000009">
    <property type="protein sequence ID" value="KGK99407.1"/>
    <property type="molecule type" value="Genomic_DNA"/>
</dbReference>
<evidence type="ECO:0000313" key="2">
    <source>
        <dbReference type="EMBL" id="KGK99407.1"/>
    </source>
</evidence>
<protein>
    <submittedName>
        <fullName evidence="2">Uncharacterized protein</fullName>
    </submittedName>
</protein>
<reference evidence="2 3" key="1">
    <citation type="submission" date="2014-09" db="EMBL/GenBank/DDBJ databases">
        <title>Draft genome sequence of an obligately methylotrophic methanogen, Methanococcoides methylutens, isolated from marine sediment.</title>
        <authorList>
            <person name="Guan Y."/>
            <person name="Ngugi D.K."/>
            <person name="Blom J."/>
            <person name="Ali S."/>
            <person name="Ferry J.G."/>
            <person name="Stingl U."/>
        </authorList>
    </citation>
    <scope>NUCLEOTIDE SEQUENCE [LARGE SCALE GENOMIC DNA]</scope>
    <source>
        <strain evidence="2 3">DSM 2657</strain>
    </source>
</reference>
<keyword evidence="1" id="KW-0472">Membrane</keyword>
<gene>
    <name evidence="2" type="ORF">LI82_05270</name>
</gene>
<feature type="transmembrane region" description="Helical" evidence="1">
    <location>
        <begin position="20"/>
        <end position="38"/>
    </location>
</feature>
<dbReference type="Proteomes" id="UP000029859">
    <property type="component" value="Unassembled WGS sequence"/>
</dbReference>
<comment type="caution">
    <text evidence="2">The sequence shown here is derived from an EMBL/GenBank/DDBJ whole genome shotgun (WGS) entry which is preliminary data.</text>
</comment>
<evidence type="ECO:0000256" key="1">
    <source>
        <dbReference type="SAM" id="Phobius"/>
    </source>
</evidence>
<organism evidence="2 3">
    <name type="scientific">Methanococcoides methylutens</name>
    <dbReference type="NCBI Taxonomy" id="2226"/>
    <lineage>
        <taxon>Archaea</taxon>
        <taxon>Methanobacteriati</taxon>
        <taxon>Methanobacteriota</taxon>
        <taxon>Stenosarchaea group</taxon>
        <taxon>Methanomicrobia</taxon>
        <taxon>Methanosarcinales</taxon>
        <taxon>Methanosarcinaceae</taxon>
        <taxon>Methanococcoides</taxon>
    </lineage>
</organism>